<dbReference type="HAMAP" id="MF_00291_B">
    <property type="entry name" value="Ribosomal_uS2_B"/>
    <property type="match status" value="1"/>
</dbReference>
<protein>
    <submittedName>
        <fullName evidence="5">Ribosomal protein S2</fullName>
    </submittedName>
</protein>
<feature type="compositionally biased region" description="Low complexity" evidence="4">
    <location>
        <begin position="456"/>
        <end position="465"/>
    </location>
</feature>
<dbReference type="PANTHER" id="PTHR12534:SF0">
    <property type="entry name" value="SMALL RIBOSOMAL SUBUNIT PROTEIN US2M"/>
    <property type="match status" value="1"/>
</dbReference>
<dbReference type="GO" id="GO:0005763">
    <property type="term" value="C:mitochondrial small ribosomal subunit"/>
    <property type="evidence" value="ECO:0007669"/>
    <property type="project" value="TreeGrafter"/>
</dbReference>
<dbReference type="InterPro" id="IPR023591">
    <property type="entry name" value="Ribosomal_uS2_flav_dom_sf"/>
</dbReference>
<feature type="region of interest" description="Disordered" evidence="4">
    <location>
        <begin position="431"/>
        <end position="565"/>
    </location>
</feature>
<dbReference type="PRINTS" id="PR00395">
    <property type="entry name" value="RIBOSOMALS2"/>
</dbReference>
<dbReference type="GO" id="GO:0006412">
    <property type="term" value="P:translation"/>
    <property type="evidence" value="ECO:0007669"/>
    <property type="project" value="InterPro"/>
</dbReference>
<dbReference type="GeneID" id="27904167"/>
<dbReference type="eggNOG" id="KOG0832">
    <property type="taxonomic scope" value="Eukaryota"/>
</dbReference>
<evidence type="ECO:0000313" key="5">
    <source>
        <dbReference type="EMBL" id="EMF08853.1"/>
    </source>
</evidence>
<feature type="compositionally biased region" description="Basic and acidic residues" evidence="4">
    <location>
        <begin position="431"/>
        <end position="440"/>
    </location>
</feature>
<dbReference type="OrthoDB" id="2320368at2759"/>
<dbReference type="EMBL" id="KB456270">
    <property type="protein sequence ID" value="EMF08853.1"/>
    <property type="molecule type" value="Genomic_DNA"/>
</dbReference>
<gene>
    <name evidence="5" type="ORF">SEPMUDRAFT_151764</name>
</gene>
<dbReference type="GO" id="GO:0003735">
    <property type="term" value="F:structural constituent of ribosome"/>
    <property type="evidence" value="ECO:0007669"/>
    <property type="project" value="InterPro"/>
</dbReference>
<keyword evidence="3" id="KW-0687">Ribonucleoprotein</keyword>
<comment type="similarity">
    <text evidence="1">Belongs to the universal ribosomal protein uS2 family.</text>
</comment>
<evidence type="ECO:0000256" key="1">
    <source>
        <dbReference type="ARBA" id="ARBA00006242"/>
    </source>
</evidence>
<evidence type="ECO:0000256" key="3">
    <source>
        <dbReference type="ARBA" id="ARBA00023274"/>
    </source>
</evidence>
<sequence length="565" mass="61165">MIIRALRLRHGRIALPRRLHHPVTSHLLHIHTSSTRFSSALESTVTPNAEASERVGIPQFAATAKETIGPNTVVDRTVPLNDPNHPVALDYAFFQHNKKHTSGIGSTLAVHYKPHELLTKPPSPRDITLEALIAAQTHIGHATSLWNPSNARYIFGIRGEHDPIHIISPDATASHLRRACRVVSGVADGGGLILFVGTRQGQARAVVKAAELSKGCHLFSKWIPGSITNGQQILGRCEKRVKNEVDEDVTELYGFEDQLFAKAAIKPDLVVCMNPLENYVLLHECGLNNIPTVGIIDTDANPTWVTYPIPANDDSLRAVQFICGVLGRAGQEGQERRLRNAASGYVVYAPIHRLKAPREERSGRGHGNGSVAGSAELMQIKAKSARAGQSGAIEQSLPEEPLFPDDFEGADVSNHEQDRALLAQAERVLFDQDMESKDSDAIPSAEQMSGMDMPDNNNNNNNNTNSASEPDSDSGEDVDLYASFNDTSEPDLSAMDQSLVDETYAQQSETVSDEDAAQFGVASKGAAGADNDSMDSQNSSPIDQVGEVEKELGEEAPEPEIGPKK</sequence>
<proteinExistence type="inferred from homology"/>
<reference evidence="5 6" key="1">
    <citation type="journal article" date="2012" name="PLoS Pathog.">
        <title>Diverse lifestyles and strategies of plant pathogenesis encoded in the genomes of eighteen Dothideomycetes fungi.</title>
        <authorList>
            <person name="Ohm R.A."/>
            <person name="Feau N."/>
            <person name="Henrissat B."/>
            <person name="Schoch C.L."/>
            <person name="Horwitz B.A."/>
            <person name="Barry K.W."/>
            <person name="Condon B.J."/>
            <person name="Copeland A.C."/>
            <person name="Dhillon B."/>
            <person name="Glaser F."/>
            <person name="Hesse C.N."/>
            <person name="Kosti I."/>
            <person name="LaButti K."/>
            <person name="Lindquist E.A."/>
            <person name="Lucas S."/>
            <person name="Salamov A.A."/>
            <person name="Bradshaw R.E."/>
            <person name="Ciuffetti L."/>
            <person name="Hamelin R.C."/>
            <person name="Kema G.H.J."/>
            <person name="Lawrence C."/>
            <person name="Scott J.A."/>
            <person name="Spatafora J.W."/>
            <person name="Turgeon B.G."/>
            <person name="de Wit P.J.G.M."/>
            <person name="Zhong S."/>
            <person name="Goodwin S.B."/>
            <person name="Grigoriev I.V."/>
        </authorList>
    </citation>
    <scope>NUCLEOTIDE SEQUENCE [LARGE SCALE GENOMIC DNA]</scope>
    <source>
        <strain evidence="5 6">SO2202</strain>
    </source>
</reference>
<dbReference type="PROSITE" id="PS00962">
    <property type="entry name" value="RIBOSOMAL_S2_1"/>
    <property type="match status" value="1"/>
</dbReference>
<evidence type="ECO:0000256" key="2">
    <source>
        <dbReference type="ARBA" id="ARBA00022980"/>
    </source>
</evidence>
<dbReference type="InterPro" id="IPR005706">
    <property type="entry name" value="Ribosomal_uS2_bac/mit/plastid"/>
</dbReference>
<organism evidence="5 6">
    <name type="scientific">Sphaerulina musiva (strain SO2202)</name>
    <name type="common">Poplar stem canker fungus</name>
    <name type="synonym">Septoria musiva</name>
    <dbReference type="NCBI Taxonomy" id="692275"/>
    <lineage>
        <taxon>Eukaryota</taxon>
        <taxon>Fungi</taxon>
        <taxon>Dikarya</taxon>
        <taxon>Ascomycota</taxon>
        <taxon>Pezizomycotina</taxon>
        <taxon>Dothideomycetes</taxon>
        <taxon>Dothideomycetidae</taxon>
        <taxon>Mycosphaerellales</taxon>
        <taxon>Mycosphaerellaceae</taxon>
        <taxon>Sphaerulina</taxon>
    </lineage>
</organism>
<dbReference type="PANTHER" id="PTHR12534">
    <property type="entry name" value="30S RIBOSOMAL PROTEIN S2 PROKARYOTIC AND ORGANELLAR"/>
    <property type="match status" value="1"/>
</dbReference>
<dbReference type="Proteomes" id="UP000016931">
    <property type="component" value="Unassembled WGS sequence"/>
</dbReference>
<dbReference type="SUPFAM" id="SSF52313">
    <property type="entry name" value="Ribosomal protein S2"/>
    <property type="match status" value="1"/>
</dbReference>
<dbReference type="NCBIfam" id="TIGR01011">
    <property type="entry name" value="rpsB_bact"/>
    <property type="match status" value="1"/>
</dbReference>
<dbReference type="RefSeq" id="XP_016756974.1">
    <property type="nucleotide sequence ID" value="XM_016907030.1"/>
</dbReference>
<dbReference type="CDD" id="cd01425">
    <property type="entry name" value="RPS2"/>
    <property type="match status" value="1"/>
</dbReference>
<dbReference type="InterPro" id="IPR001865">
    <property type="entry name" value="Ribosomal_uS2"/>
</dbReference>
<name>M3BRW1_SPHMS</name>
<dbReference type="STRING" id="692275.M3BRW1"/>
<evidence type="ECO:0000256" key="4">
    <source>
        <dbReference type="SAM" id="MobiDB-lite"/>
    </source>
</evidence>
<keyword evidence="6" id="KW-1185">Reference proteome</keyword>
<dbReference type="HOGENOM" id="CLU_482470_0_0_1"/>
<dbReference type="Pfam" id="PF00318">
    <property type="entry name" value="Ribosomal_S2"/>
    <property type="match status" value="1"/>
</dbReference>
<accession>M3BRW1</accession>
<dbReference type="AlphaFoldDB" id="M3BRW1"/>
<evidence type="ECO:0000313" key="6">
    <source>
        <dbReference type="Proteomes" id="UP000016931"/>
    </source>
</evidence>
<dbReference type="Gene3D" id="3.40.50.10490">
    <property type="entry name" value="Glucose-6-phosphate isomerase like protein, domain 1"/>
    <property type="match status" value="1"/>
</dbReference>
<feature type="compositionally biased region" description="Acidic residues" evidence="4">
    <location>
        <begin position="470"/>
        <end position="479"/>
    </location>
</feature>
<dbReference type="InterPro" id="IPR018130">
    <property type="entry name" value="Ribosomal_uS2_CS"/>
</dbReference>
<keyword evidence="2 5" id="KW-0689">Ribosomal protein</keyword>